<dbReference type="GO" id="GO:0008654">
    <property type="term" value="P:phospholipid biosynthetic process"/>
    <property type="evidence" value="ECO:0007669"/>
    <property type="project" value="UniProtKB-KW"/>
</dbReference>
<feature type="binding site" evidence="13">
    <location>
        <position position="135"/>
    </location>
    <ligand>
        <name>sn-glycerol 3-phosphate</name>
        <dbReference type="ChEBI" id="CHEBI:57597"/>
    </ligand>
</feature>
<dbReference type="RefSeq" id="WP_128465505.1">
    <property type="nucleotide sequence ID" value="NZ_CP035108.1"/>
</dbReference>
<feature type="binding site" evidence="13">
    <location>
        <position position="276"/>
    </location>
    <ligand>
        <name>NADPH</name>
        <dbReference type="ChEBI" id="CHEBI:57783"/>
    </ligand>
</feature>
<evidence type="ECO:0000256" key="5">
    <source>
        <dbReference type="ARBA" id="ARBA00023027"/>
    </source>
</evidence>
<dbReference type="GO" id="GO:0046167">
    <property type="term" value="P:glycerol-3-phosphate biosynthetic process"/>
    <property type="evidence" value="ECO:0007669"/>
    <property type="project" value="UniProtKB-UniRule"/>
</dbReference>
<dbReference type="SUPFAM" id="SSF48179">
    <property type="entry name" value="6-phosphogluconate dehydrogenase C-terminal domain-like"/>
    <property type="match status" value="1"/>
</dbReference>
<evidence type="ECO:0000259" key="19">
    <source>
        <dbReference type="Pfam" id="PF07479"/>
    </source>
</evidence>
<comment type="function">
    <text evidence="13">Catalyzes the reduction of the glycolytic intermediate dihydroxyacetone phosphate (DHAP) to sn-glycerol 3-phosphate (G3P), the key precursor for phospholipid synthesis.</text>
</comment>
<feature type="binding site" evidence="15">
    <location>
        <position position="106"/>
    </location>
    <ligand>
        <name>substrate</name>
    </ligand>
</feature>
<feature type="active site" description="Proton acceptor" evidence="13 14">
    <location>
        <position position="188"/>
    </location>
</feature>
<evidence type="ECO:0000256" key="3">
    <source>
        <dbReference type="ARBA" id="ARBA00022857"/>
    </source>
</evidence>
<feature type="binding site" evidence="13">
    <location>
        <position position="278"/>
    </location>
    <ligand>
        <name>NADPH</name>
        <dbReference type="ChEBI" id="CHEBI:57783"/>
    </ligand>
</feature>
<dbReference type="Gene3D" id="3.40.50.720">
    <property type="entry name" value="NAD(P)-binding Rossmann-like Domain"/>
    <property type="match status" value="1"/>
</dbReference>
<dbReference type="AlphaFoldDB" id="A0A3R5UTP4"/>
<feature type="binding site" evidence="13">
    <location>
        <position position="188"/>
    </location>
    <ligand>
        <name>sn-glycerol 3-phosphate</name>
        <dbReference type="ChEBI" id="CHEBI:57597"/>
    </ligand>
</feature>
<evidence type="ECO:0000256" key="13">
    <source>
        <dbReference type="HAMAP-Rule" id="MF_00394"/>
    </source>
</evidence>
<comment type="catalytic activity">
    <reaction evidence="13">
        <text>sn-glycerol 3-phosphate + NAD(+) = dihydroxyacetone phosphate + NADH + H(+)</text>
        <dbReference type="Rhea" id="RHEA:11092"/>
        <dbReference type="ChEBI" id="CHEBI:15378"/>
        <dbReference type="ChEBI" id="CHEBI:57540"/>
        <dbReference type="ChEBI" id="CHEBI:57597"/>
        <dbReference type="ChEBI" id="CHEBI:57642"/>
        <dbReference type="ChEBI" id="CHEBI:57945"/>
        <dbReference type="EC" id="1.1.1.94"/>
    </reaction>
</comment>
<comment type="pathway">
    <text evidence="13">Membrane lipid metabolism; glycerophospholipid metabolism.</text>
</comment>
<evidence type="ECO:0000256" key="12">
    <source>
        <dbReference type="ARBA" id="ARBA00080511"/>
    </source>
</evidence>
<dbReference type="GO" id="GO:0005829">
    <property type="term" value="C:cytosol"/>
    <property type="evidence" value="ECO:0007669"/>
    <property type="project" value="TreeGrafter"/>
</dbReference>
<evidence type="ECO:0000256" key="6">
    <source>
        <dbReference type="ARBA" id="ARBA00023098"/>
    </source>
</evidence>
<feature type="binding site" evidence="13">
    <location>
        <position position="106"/>
    </location>
    <ligand>
        <name>NADPH</name>
        <dbReference type="ChEBI" id="CHEBI:57783"/>
    </ligand>
</feature>
<evidence type="ECO:0000256" key="4">
    <source>
        <dbReference type="ARBA" id="ARBA00023002"/>
    </source>
</evidence>
<feature type="binding site" evidence="13">
    <location>
        <position position="13"/>
    </location>
    <ligand>
        <name>NADPH</name>
        <dbReference type="ChEBI" id="CHEBI:57783"/>
    </ligand>
</feature>
<comment type="caution">
    <text evidence="13">Lacks conserved residue(s) required for the propagation of feature annotation.</text>
</comment>
<evidence type="ECO:0000256" key="9">
    <source>
        <dbReference type="ARBA" id="ARBA00052716"/>
    </source>
</evidence>
<gene>
    <name evidence="13" type="primary">gpsA</name>
    <name evidence="20" type="ORF">EP073_02040</name>
</gene>
<keyword evidence="21" id="KW-1185">Reference proteome</keyword>
<dbReference type="UniPathway" id="UPA00940"/>
<dbReference type="PANTHER" id="PTHR11728:SF1">
    <property type="entry name" value="GLYCEROL-3-PHOSPHATE DEHYDROGENASE [NAD(+)] 2, CHLOROPLASTIC"/>
    <property type="match status" value="1"/>
</dbReference>
<keyword evidence="8 13" id="KW-1208">Phospholipid metabolism</keyword>
<dbReference type="InterPro" id="IPR013328">
    <property type="entry name" value="6PGD_dom2"/>
</dbReference>
<evidence type="ECO:0000256" key="7">
    <source>
        <dbReference type="ARBA" id="ARBA00023209"/>
    </source>
</evidence>
<dbReference type="KEGG" id="gtl:EP073_02040"/>
<dbReference type="OrthoDB" id="9812273at2"/>
<dbReference type="Gene3D" id="1.10.1040.10">
    <property type="entry name" value="N-(1-d-carboxylethyl)-l-norvaline Dehydrogenase, domain 2"/>
    <property type="match status" value="1"/>
</dbReference>
<dbReference type="PROSITE" id="PS00957">
    <property type="entry name" value="NAD_G3PDH"/>
    <property type="match status" value="1"/>
</dbReference>
<feature type="binding site" evidence="13">
    <location>
        <position position="106"/>
    </location>
    <ligand>
        <name>sn-glycerol 3-phosphate</name>
        <dbReference type="ChEBI" id="CHEBI:57597"/>
    </ligand>
</feature>
<evidence type="ECO:0000259" key="18">
    <source>
        <dbReference type="Pfam" id="PF01210"/>
    </source>
</evidence>
<evidence type="ECO:0000256" key="1">
    <source>
        <dbReference type="ARBA" id="ARBA00011009"/>
    </source>
</evidence>
<keyword evidence="13" id="KW-0547">Nucleotide-binding</keyword>
<feature type="binding site" evidence="16">
    <location>
        <position position="252"/>
    </location>
    <ligand>
        <name>NAD(+)</name>
        <dbReference type="ChEBI" id="CHEBI:57540"/>
    </ligand>
</feature>
<dbReference type="InterPro" id="IPR006109">
    <property type="entry name" value="G3P_DH_NAD-dep_C"/>
</dbReference>
<feature type="binding site" evidence="13">
    <location>
        <position position="253"/>
    </location>
    <ligand>
        <name>sn-glycerol 3-phosphate</name>
        <dbReference type="ChEBI" id="CHEBI:57597"/>
    </ligand>
</feature>
<feature type="binding site" evidence="13">
    <location>
        <position position="252"/>
    </location>
    <ligand>
        <name>NADPH</name>
        <dbReference type="ChEBI" id="CHEBI:57783"/>
    </ligand>
</feature>
<dbReference type="InterPro" id="IPR011128">
    <property type="entry name" value="G3P_DH_NAD-dep_N"/>
</dbReference>
<dbReference type="InterPro" id="IPR008927">
    <property type="entry name" value="6-PGluconate_DH-like_C_sf"/>
</dbReference>
<organism evidence="20 21">
    <name type="scientific">Geovibrio thiophilus</name>
    <dbReference type="NCBI Taxonomy" id="139438"/>
    <lineage>
        <taxon>Bacteria</taxon>
        <taxon>Pseudomonadati</taxon>
        <taxon>Deferribacterota</taxon>
        <taxon>Deferribacteres</taxon>
        <taxon>Deferribacterales</taxon>
        <taxon>Geovibrionaceae</taxon>
        <taxon>Geovibrio</taxon>
    </lineage>
</organism>
<accession>A0A3R5UTP4</accession>
<name>A0A3R5UTP4_9BACT</name>
<keyword evidence="2 13" id="KW-0444">Lipid biosynthesis</keyword>
<evidence type="ECO:0000256" key="17">
    <source>
        <dbReference type="RuleBase" id="RU000437"/>
    </source>
</evidence>
<keyword evidence="6 13" id="KW-0443">Lipid metabolism</keyword>
<keyword evidence="3 13" id="KW-0521">NADP</keyword>
<evidence type="ECO:0000256" key="14">
    <source>
        <dbReference type="PIRSR" id="PIRSR000114-1"/>
    </source>
</evidence>
<feature type="binding site" evidence="13">
    <location>
        <position position="241"/>
    </location>
    <ligand>
        <name>sn-glycerol 3-phosphate</name>
        <dbReference type="ChEBI" id="CHEBI:57597"/>
    </ligand>
</feature>
<dbReference type="GO" id="GO:0005975">
    <property type="term" value="P:carbohydrate metabolic process"/>
    <property type="evidence" value="ECO:0007669"/>
    <property type="project" value="InterPro"/>
</dbReference>
<evidence type="ECO:0000313" key="21">
    <source>
        <dbReference type="Proteomes" id="UP000287502"/>
    </source>
</evidence>
<keyword evidence="13" id="KW-0963">Cytoplasm</keyword>
<comment type="catalytic activity">
    <reaction evidence="9">
        <text>sn-glycerol 3-phosphate + NADP(+) = dihydroxyacetone phosphate + NADPH + H(+)</text>
        <dbReference type="Rhea" id="RHEA:11096"/>
        <dbReference type="ChEBI" id="CHEBI:15378"/>
        <dbReference type="ChEBI" id="CHEBI:57597"/>
        <dbReference type="ChEBI" id="CHEBI:57642"/>
        <dbReference type="ChEBI" id="CHEBI:57783"/>
        <dbReference type="ChEBI" id="CHEBI:58349"/>
        <dbReference type="EC" id="1.1.1.94"/>
    </reaction>
    <physiologicalReaction direction="right-to-left" evidence="9">
        <dbReference type="Rhea" id="RHEA:11098"/>
    </physiologicalReaction>
</comment>
<evidence type="ECO:0000256" key="8">
    <source>
        <dbReference type="ARBA" id="ARBA00023264"/>
    </source>
</evidence>
<feature type="binding site" evidence="13">
    <location>
        <position position="133"/>
    </location>
    <ligand>
        <name>sn-glycerol 3-phosphate</name>
        <dbReference type="ChEBI" id="CHEBI:57597"/>
    </ligand>
</feature>
<feature type="binding site" evidence="16">
    <location>
        <begin position="9"/>
        <end position="14"/>
    </location>
    <ligand>
        <name>NAD(+)</name>
        <dbReference type="ChEBI" id="CHEBI:57540"/>
    </ligand>
</feature>
<dbReference type="Proteomes" id="UP000287502">
    <property type="component" value="Chromosome"/>
</dbReference>
<dbReference type="Pfam" id="PF07479">
    <property type="entry name" value="NAD_Gly3P_dh_C"/>
    <property type="match status" value="1"/>
</dbReference>
<dbReference type="GO" id="GO:0141153">
    <property type="term" value="F:glycerol-3-phosphate dehydrogenase (NADP+) activity"/>
    <property type="evidence" value="ECO:0007669"/>
    <property type="project" value="RHEA"/>
</dbReference>
<dbReference type="InterPro" id="IPR036291">
    <property type="entry name" value="NAD(P)-bd_dom_sf"/>
</dbReference>
<dbReference type="InterPro" id="IPR006168">
    <property type="entry name" value="G3P_DH_NAD-dep"/>
</dbReference>
<proteinExistence type="inferred from homology"/>
<dbReference type="SUPFAM" id="SSF51735">
    <property type="entry name" value="NAD(P)-binding Rossmann-fold domains"/>
    <property type="match status" value="1"/>
</dbReference>
<dbReference type="GO" id="GO:0046168">
    <property type="term" value="P:glycerol-3-phosphate catabolic process"/>
    <property type="evidence" value="ECO:0007669"/>
    <property type="project" value="InterPro"/>
</dbReference>
<sequence>MQDKIAVIGAGSWGTALASLLGSSGYAVTLYAFEDEVIKGVSENNENPLFLQGIKLSANVSAKSFGDISAMTEKHIVWAVPTQFSRRVAEANKEALKGKDIIIATKGIEIATGKLVIEMLSESADAEYSIISGPSFAKEVALGKPTAVSVASKDIKRAEWWQCTFSAPAFRCYYTEDVTGVEIGGAIKNVIAVAAGISDGLGFGHNARAGLITRGLAEITRLGVAMGAKAETFMGLSGMGDLVLTCTGDLSRNRQVGLKLAEGFAIEEITGKMNMIAEGVYTAKAAYAYAEKAGIEMPITEQVYKVIYENKNPRDSVMALMERPLKKE</sequence>
<dbReference type="FunFam" id="3.40.50.720:FF:000019">
    <property type="entry name" value="Glycerol-3-phosphate dehydrogenase [NAD(P)+]"/>
    <property type="match status" value="1"/>
</dbReference>
<dbReference type="Pfam" id="PF01210">
    <property type="entry name" value="NAD_Gly3P_dh_N"/>
    <property type="match status" value="1"/>
</dbReference>
<comment type="subcellular location">
    <subcellularLocation>
        <location evidence="13">Cytoplasm</location>
    </subcellularLocation>
</comment>
<keyword evidence="7 13" id="KW-0594">Phospholipid biosynthesis</keyword>
<feature type="binding site" evidence="13">
    <location>
        <position position="12"/>
    </location>
    <ligand>
        <name>NADPH</name>
        <dbReference type="ChEBI" id="CHEBI:57783"/>
    </ligand>
</feature>
<dbReference type="NCBIfam" id="NF000942">
    <property type="entry name" value="PRK00094.1-4"/>
    <property type="match status" value="1"/>
</dbReference>
<dbReference type="GO" id="GO:0051287">
    <property type="term" value="F:NAD binding"/>
    <property type="evidence" value="ECO:0007669"/>
    <property type="project" value="InterPro"/>
</dbReference>
<keyword evidence="4 13" id="KW-0560">Oxidoreductase</keyword>
<dbReference type="FunFam" id="1.10.1040.10:FF:000001">
    <property type="entry name" value="Glycerol-3-phosphate dehydrogenase [NAD(P)+]"/>
    <property type="match status" value="1"/>
</dbReference>
<protein>
    <recommendedName>
        <fullName evidence="11 13">Glycerol-3-phosphate dehydrogenase [NAD(P)+]</fullName>
        <ecNumber evidence="10 13">1.1.1.94</ecNumber>
    </recommendedName>
    <alternativeName>
        <fullName evidence="13">NAD(P)(+)-dependent glycerol-3-phosphate dehydrogenase</fullName>
    </alternativeName>
    <alternativeName>
        <fullName evidence="12 13">NAD(P)H-dependent dihydroxyacetone-phosphate reductase</fullName>
    </alternativeName>
</protein>
<dbReference type="HAMAP" id="MF_00394">
    <property type="entry name" value="NAD_Glyc3P_dehydrog"/>
    <property type="match status" value="1"/>
</dbReference>
<feature type="binding site" evidence="15">
    <location>
        <begin position="252"/>
        <end position="253"/>
    </location>
    <ligand>
        <name>substrate</name>
    </ligand>
</feature>
<keyword evidence="5 13" id="KW-0520">NAD</keyword>
<dbReference type="PIRSF" id="PIRSF000114">
    <property type="entry name" value="Glycerol-3-P_dh"/>
    <property type="match status" value="1"/>
</dbReference>
<dbReference type="PRINTS" id="PR00077">
    <property type="entry name" value="GPDHDRGNASE"/>
</dbReference>
<evidence type="ECO:0000256" key="16">
    <source>
        <dbReference type="PIRSR" id="PIRSR000114-3"/>
    </source>
</evidence>
<feature type="binding site" evidence="13">
    <location>
        <position position="252"/>
    </location>
    <ligand>
        <name>sn-glycerol 3-phosphate</name>
        <dbReference type="ChEBI" id="CHEBI:57597"/>
    </ligand>
</feature>
<dbReference type="EMBL" id="CP035108">
    <property type="protein sequence ID" value="QAR32218.1"/>
    <property type="molecule type" value="Genomic_DNA"/>
</dbReference>
<feature type="binding site" evidence="13">
    <location>
        <position position="137"/>
    </location>
    <ligand>
        <name>NADPH</name>
        <dbReference type="ChEBI" id="CHEBI:57783"/>
    </ligand>
</feature>
<feature type="binding site" evidence="16">
    <location>
        <position position="33"/>
    </location>
    <ligand>
        <name>NAD(+)</name>
        <dbReference type="ChEBI" id="CHEBI:57540"/>
    </ligand>
</feature>
<feature type="domain" description="Glycerol-3-phosphate dehydrogenase NAD-dependent N-terminal" evidence="18">
    <location>
        <begin position="4"/>
        <end position="156"/>
    </location>
</feature>
<comment type="similarity">
    <text evidence="1 13 17">Belongs to the NAD-dependent glycerol-3-phosphate dehydrogenase family.</text>
</comment>
<evidence type="ECO:0000256" key="15">
    <source>
        <dbReference type="PIRSR" id="PIRSR000114-2"/>
    </source>
</evidence>
<feature type="binding site" evidence="16">
    <location>
        <position position="137"/>
    </location>
    <ligand>
        <name>NAD(+)</name>
        <dbReference type="ChEBI" id="CHEBI:57540"/>
    </ligand>
</feature>
<dbReference type="GO" id="GO:0006650">
    <property type="term" value="P:glycerophospholipid metabolic process"/>
    <property type="evidence" value="ECO:0007669"/>
    <property type="project" value="UniProtKB-UniRule"/>
</dbReference>
<evidence type="ECO:0000313" key="20">
    <source>
        <dbReference type="EMBL" id="QAR32218.1"/>
    </source>
</evidence>
<evidence type="ECO:0000256" key="2">
    <source>
        <dbReference type="ARBA" id="ARBA00022516"/>
    </source>
</evidence>
<dbReference type="PANTHER" id="PTHR11728">
    <property type="entry name" value="GLYCEROL-3-PHOSPHATE DEHYDROGENASE"/>
    <property type="match status" value="1"/>
</dbReference>
<dbReference type="GO" id="GO:0141152">
    <property type="term" value="F:glycerol-3-phosphate dehydrogenase (NAD+) activity"/>
    <property type="evidence" value="ECO:0007669"/>
    <property type="project" value="RHEA"/>
</dbReference>
<reference evidence="20 21" key="1">
    <citation type="submission" date="2019-01" db="EMBL/GenBank/DDBJ databases">
        <title>Geovibrio thiophilus DSM 11263, complete genome.</title>
        <authorList>
            <person name="Spring S."/>
            <person name="Bunk B."/>
            <person name="Sproer C."/>
        </authorList>
    </citation>
    <scope>NUCLEOTIDE SEQUENCE [LARGE SCALE GENOMIC DNA]</scope>
    <source>
        <strain evidence="20 21">DSM 11263</strain>
    </source>
</reference>
<evidence type="ECO:0000256" key="11">
    <source>
        <dbReference type="ARBA" id="ARBA00069372"/>
    </source>
</evidence>
<dbReference type="NCBIfam" id="NF000940">
    <property type="entry name" value="PRK00094.1-2"/>
    <property type="match status" value="1"/>
</dbReference>
<feature type="binding site" evidence="16">
    <location>
        <position position="84"/>
    </location>
    <ligand>
        <name>NAD(+)</name>
        <dbReference type="ChEBI" id="CHEBI:57540"/>
    </ligand>
</feature>
<feature type="domain" description="Glycerol-3-phosphate dehydrogenase NAD-dependent C-terminal" evidence="19">
    <location>
        <begin position="177"/>
        <end position="317"/>
    </location>
</feature>
<feature type="binding site" evidence="13">
    <location>
        <position position="251"/>
    </location>
    <ligand>
        <name>sn-glycerol 3-phosphate</name>
        <dbReference type="ChEBI" id="CHEBI:57597"/>
    </ligand>
</feature>
<evidence type="ECO:0000256" key="10">
    <source>
        <dbReference type="ARBA" id="ARBA00066687"/>
    </source>
</evidence>
<dbReference type="EC" id="1.1.1.94" evidence="10 13"/>